<keyword evidence="2 7" id="KW-0238">DNA-binding</keyword>
<dbReference type="OrthoDB" id="156285at2"/>
<dbReference type="GO" id="GO:0003700">
    <property type="term" value="F:DNA-binding transcription factor activity"/>
    <property type="evidence" value="ECO:0007669"/>
    <property type="project" value="TreeGrafter"/>
</dbReference>
<evidence type="ECO:0000259" key="5">
    <source>
        <dbReference type="PROSITE" id="PS51077"/>
    </source>
</evidence>
<dbReference type="EMBL" id="FMHT01000003">
    <property type="protein sequence ID" value="SCL20824.1"/>
    <property type="molecule type" value="Genomic_DNA"/>
</dbReference>
<dbReference type="AlphaFoldDB" id="A0A1C6RUM2"/>
<dbReference type="PROSITE" id="PS51077">
    <property type="entry name" value="HTH_ICLR"/>
    <property type="match status" value="1"/>
</dbReference>
<dbReference type="Proteomes" id="UP000199699">
    <property type="component" value="Unassembled WGS sequence"/>
</dbReference>
<dbReference type="InterPro" id="IPR014757">
    <property type="entry name" value="Tscrpt_reg_IclR_C"/>
</dbReference>
<name>A0A1C6RUM2_9ACTN</name>
<keyword evidence="8" id="KW-1185">Reference proteome</keyword>
<dbReference type="PANTHER" id="PTHR30136:SF24">
    <property type="entry name" value="HTH-TYPE TRANSCRIPTIONAL REPRESSOR ALLR"/>
    <property type="match status" value="1"/>
</dbReference>
<reference evidence="7 8" key="1">
    <citation type="submission" date="2016-06" db="EMBL/GenBank/DDBJ databases">
        <authorList>
            <person name="Kjaerup R.B."/>
            <person name="Dalgaard T.S."/>
            <person name="Juul-Madsen H.R."/>
        </authorList>
    </citation>
    <scope>NUCLEOTIDE SEQUENCE [LARGE SCALE GENOMIC DNA]</scope>
    <source>
        <strain evidence="7 8">DSM 43818</strain>
    </source>
</reference>
<dbReference type="InterPro" id="IPR036388">
    <property type="entry name" value="WH-like_DNA-bd_sf"/>
</dbReference>
<feature type="domain" description="IclR-ED" evidence="6">
    <location>
        <begin position="90"/>
        <end position="239"/>
    </location>
</feature>
<gene>
    <name evidence="7" type="ORF">GA0070616_2107</name>
</gene>
<evidence type="ECO:0000313" key="7">
    <source>
        <dbReference type="EMBL" id="SCL20824.1"/>
    </source>
</evidence>
<dbReference type="GO" id="GO:0045892">
    <property type="term" value="P:negative regulation of DNA-templated transcription"/>
    <property type="evidence" value="ECO:0007669"/>
    <property type="project" value="TreeGrafter"/>
</dbReference>
<dbReference type="SMART" id="SM00346">
    <property type="entry name" value="HTH_ICLR"/>
    <property type="match status" value="1"/>
</dbReference>
<dbReference type="InterPro" id="IPR005471">
    <property type="entry name" value="Tscrpt_reg_IclR_N"/>
</dbReference>
<dbReference type="RefSeq" id="WP_091080045.1">
    <property type="nucleotide sequence ID" value="NZ_FMHT01000003.1"/>
</dbReference>
<dbReference type="InterPro" id="IPR036390">
    <property type="entry name" value="WH_DNA-bd_sf"/>
</dbReference>
<dbReference type="Gene3D" id="3.30.450.40">
    <property type="match status" value="1"/>
</dbReference>
<sequence length="239" mass="23655">MDTAARPGSDPTAPTGARAGIRSGGEPTARGGETAQTLDRGLRLLHLVADAAGGLTVTEAANRLGIGRAAVYRLVGALAGHGMLRRDADGRLRLGAGVLHLARRAQPLLAEGALPALRRLAEQAGATAHLTVVEGDEGVALAVVEPSWTSFHVAYRTGARHPLERGAAGRAILAGRAGAADPVTTVGELQAGAYGVAAPVLGVPGLEASVGVVALAPLDAEAVGAQVLAAATAIAAALG</sequence>
<dbReference type="STRING" id="145857.GA0070616_2107"/>
<dbReference type="InterPro" id="IPR050707">
    <property type="entry name" value="HTH_MetabolicPath_Reg"/>
</dbReference>
<dbReference type="PROSITE" id="PS51078">
    <property type="entry name" value="ICLR_ED"/>
    <property type="match status" value="1"/>
</dbReference>
<feature type="region of interest" description="Disordered" evidence="4">
    <location>
        <begin position="1"/>
        <end position="33"/>
    </location>
</feature>
<dbReference type="Gene3D" id="1.10.10.10">
    <property type="entry name" value="Winged helix-like DNA-binding domain superfamily/Winged helix DNA-binding domain"/>
    <property type="match status" value="1"/>
</dbReference>
<accession>A0A1C6RUM2</accession>
<keyword evidence="1" id="KW-0805">Transcription regulation</keyword>
<dbReference type="PANTHER" id="PTHR30136">
    <property type="entry name" value="HELIX-TURN-HELIX TRANSCRIPTIONAL REGULATOR, ICLR FAMILY"/>
    <property type="match status" value="1"/>
</dbReference>
<evidence type="ECO:0000256" key="2">
    <source>
        <dbReference type="ARBA" id="ARBA00023125"/>
    </source>
</evidence>
<dbReference type="Pfam" id="PF09339">
    <property type="entry name" value="HTH_IclR"/>
    <property type="match status" value="1"/>
</dbReference>
<dbReference type="InterPro" id="IPR029016">
    <property type="entry name" value="GAF-like_dom_sf"/>
</dbReference>
<evidence type="ECO:0000256" key="4">
    <source>
        <dbReference type="SAM" id="MobiDB-lite"/>
    </source>
</evidence>
<evidence type="ECO:0000259" key="6">
    <source>
        <dbReference type="PROSITE" id="PS51078"/>
    </source>
</evidence>
<proteinExistence type="predicted"/>
<organism evidence="7 8">
    <name type="scientific">Micromonospora nigra</name>
    <dbReference type="NCBI Taxonomy" id="145857"/>
    <lineage>
        <taxon>Bacteria</taxon>
        <taxon>Bacillati</taxon>
        <taxon>Actinomycetota</taxon>
        <taxon>Actinomycetes</taxon>
        <taxon>Micromonosporales</taxon>
        <taxon>Micromonosporaceae</taxon>
        <taxon>Micromonospora</taxon>
    </lineage>
</organism>
<evidence type="ECO:0000313" key="8">
    <source>
        <dbReference type="Proteomes" id="UP000199699"/>
    </source>
</evidence>
<dbReference type="Pfam" id="PF01614">
    <property type="entry name" value="IclR_C"/>
    <property type="match status" value="1"/>
</dbReference>
<feature type="domain" description="HTH iclR-type" evidence="5">
    <location>
        <begin position="35"/>
        <end position="96"/>
    </location>
</feature>
<evidence type="ECO:0000256" key="1">
    <source>
        <dbReference type="ARBA" id="ARBA00023015"/>
    </source>
</evidence>
<protein>
    <submittedName>
        <fullName evidence="7">DNA-binding transcriptional regulator, IclR family</fullName>
    </submittedName>
</protein>
<keyword evidence="3" id="KW-0804">Transcription</keyword>
<evidence type="ECO:0000256" key="3">
    <source>
        <dbReference type="ARBA" id="ARBA00023163"/>
    </source>
</evidence>
<dbReference type="GO" id="GO:0003677">
    <property type="term" value="F:DNA binding"/>
    <property type="evidence" value="ECO:0007669"/>
    <property type="project" value="UniProtKB-KW"/>
</dbReference>
<dbReference type="SUPFAM" id="SSF55781">
    <property type="entry name" value="GAF domain-like"/>
    <property type="match status" value="1"/>
</dbReference>
<dbReference type="SUPFAM" id="SSF46785">
    <property type="entry name" value="Winged helix' DNA-binding domain"/>
    <property type="match status" value="1"/>
</dbReference>